<dbReference type="Gene3D" id="3.30.470.20">
    <property type="entry name" value="ATP-grasp fold, B domain"/>
    <property type="match status" value="2"/>
</dbReference>
<gene>
    <name evidence="9" type="ORF">OM076_18715</name>
</gene>
<name>A0A9X3MUS2_9ACTN</name>
<comment type="caution">
    <text evidence="9">The sequence shown here is derived from an EMBL/GenBank/DDBJ whole genome shotgun (WGS) entry which is preliminary data.</text>
</comment>
<dbReference type="AlphaFoldDB" id="A0A9X3MUS2"/>
<dbReference type="EMBL" id="JAPDOD010000017">
    <property type="protein sequence ID" value="MDA0162311.1"/>
    <property type="molecule type" value="Genomic_DNA"/>
</dbReference>
<dbReference type="GO" id="GO:0005524">
    <property type="term" value="F:ATP binding"/>
    <property type="evidence" value="ECO:0007669"/>
    <property type="project" value="InterPro"/>
</dbReference>
<evidence type="ECO:0000256" key="5">
    <source>
        <dbReference type="ARBA" id="ARBA00023004"/>
    </source>
</evidence>
<dbReference type="PRINTS" id="PR00359">
    <property type="entry name" value="BP450"/>
</dbReference>
<proteinExistence type="inferred from homology"/>
<evidence type="ECO:0000256" key="6">
    <source>
        <dbReference type="ARBA" id="ARBA00023033"/>
    </source>
</evidence>
<dbReference type="InterPro" id="IPR001128">
    <property type="entry name" value="Cyt_P450"/>
</dbReference>
<reference evidence="9" key="1">
    <citation type="submission" date="2022-10" db="EMBL/GenBank/DDBJ databases">
        <title>The WGS of Solirubrobacter ginsenosidimutans DSM 21036.</title>
        <authorList>
            <person name="Jiang Z."/>
        </authorList>
    </citation>
    <scope>NUCLEOTIDE SEQUENCE</scope>
    <source>
        <strain evidence="9">DSM 21036</strain>
    </source>
</reference>
<evidence type="ECO:0000256" key="3">
    <source>
        <dbReference type="ARBA" id="ARBA00022723"/>
    </source>
</evidence>
<feature type="domain" description="Pyruvate phosphate dikinase AMP/ATP-binding" evidence="8">
    <location>
        <begin position="454"/>
        <end position="656"/>
    </location>
</feature>
<dbReference type="Pfam" id="PF00067">
    <property type="entry name" value="p450"/>
    <property type="match status" value="1"/>
</dbReference>
<dbReference type="Gene3D" id="1.10.630.10">
    <property type="entry name" value="Cytochrome P450"/>
    <property type="match status" value="1"/>
</dbReference>
<keyword evidence="2 7" id="KW-0349">Heme</keyword>
<dbReference type="PROSITE" id="PS00086">
    <property type="entry name" value="CYTOCHROME_P450"/>
    <property type="match status" value="1"/>
</dbReference>
<dbReference type="FunFam" id="1.10.630.10:FF:000018">
    <property type="entry name" value="Cytochrome P450 monooxygenase"/>
    <property type="match status" value="1"/>
</dbReference>
<evidence type="ECO:0000256" key="4">
    <source>
        <dbReference type="ARBA" id="ARBA00023002"/>
    </source>
</evidence>
<dbReference type="SUPFAM" id="SSF48264">
    <property type="entry name" value="Cytochrome P450"/>
    <property type="match status" value="1"/>
</dbReference>
<keyword evidence="10" id="KW-1185">Reference proteome</keyword>
<evidence type="ECO:0000313" key="10">
    <source>
        <dbReference type="Proteomes" id="UP001149140"/>
    </source>
</evidence>
<evidence type="ECO:0000313" key="9">
    <source>
        <dbReference type="EMBL" id="MDA0162311.1"/>
    </source>
</evidence>
<dbReference type="InterPro" id="IPR002397">
    <property type="entry name" value="Cyt_P450_B"/>
</dbReference>
<dbReference type="InterPro" id="IPR036396">
    <property type="entry name" value="Cyt_P450_sf"/>
</dbReference>
<keyword evidence="6 7" id="KW-0503">Monooxygenase</keyword>
<dbReference type="GO" id="GO:0004497">
    <property type="term" value="F:monooxygenase activity"/>
    <property type="evidence" value="ECO:0007669"/>
    <property type="project" value="UniProtKB-KW"/>
</dbReference>
<sequence length="690" mass="75307">MEERPLSCAFRPFELEDPFDFYARARAEEPVFFSEELGYWVVTRYADIHAIFKAPKVFSSENTQAPYKPRPAAVERVLHAGEFRAYSGLSGRQPPEHTRLRGFIAQAFTPRRVATLEPQIRELAGSMIGAFADRAQVDLVAALTYELPALVIFRLLGIPDEDVPRVKEWAASRVYLNFGDLPGDEQVEHAENLVRYWRYCVELIEAREREPRDDLPSDLVRLGDASITKDEMAGLVYGQLTAGHETTSALLASGIKELLSQRSRWVELTRDPSLIPAAVEELLRLVTPVFAWKRRTLQEARIGEVDVPAGANVLLLLGSANHDDAVFADPAAIDLRRENARSHLAFGHGIHFCLGASLARLEERVVLEELTTRLPELSLVPEQVFDYSANTTFRAPAAVHVRWPVQVVALSDCADVAQVGGKALSLGTMLRAGFPVPGGFAVTTSAFASGRVPEAEIRAAYAALGDDVAVAVRSSATSEDAADASCAGQYDTYLWITGADEVIRHVERCWGSMNTGRALAYRRDKGIDEPQMAVVVQRMFGARAAGVAMTLNPSNGDRSKIAVEAAPGVGEAVVSGEVTPDHFLVDKVMLDVVSTRVADGEVGTCLTPVEVKAVARLAKLVERHYGRPQDIEWAIDVTGAVVLLQARPETVWANKPHVVGTTHETGLGSLVSTLINPLAQRRTSGVDADH</sequence>
<keyword evidence="3 7" id="KW-0479">Metal-binding</keyword>
<keyword evidence="5 7" id="KW-0408">Iron</keyword>
<comment type="similarity">
    <text evidence="1 7">Belongs to the cytochrome P450 family.</text>
</comment>
<dbReference type="InterPro" id="IPR017972">
    <property type="entry name" value="Cyt_P450_CS"/>
</dbReference>
<evidence type="ECO:0000259" key="8">
    <source>
        <dbReference type="Pfam" id="PF01326"/>
    </source>
</evidence>
<dbReference type="PRINTS" id="PR00385">
    <property type="entry name" value="P450"/>
</dbReference>
<organism evidence="9 10">
    <name type="scientific">Solirubrobacter ginsenosidimutans</name>
    <dbReference type="NCBI Taxonomy" id="490573"/>
    <lineage>
        <taxon>Bacteria</taxon>
        <taxon>Bacillati</taxon>
        <taxon>Actinomycetota</taxon>
        <taxon>Thermoleophilia</taxon>
        <taxon>Solirubrobacterales</taxon>
        <taxon>Solirubrobacteraceae</taxon>
        <taxon>Solirubrobacter</taxon>
    </lineage>
</organism>
<accession>A0A9X3MUS2</accession>
<dbReference type="CDD" id="cd11078">
    <property type="entry name" value="CYP130-like"/>
    <property type="match status" value="1"/>
</dbReference>
<dbReference type="InterPro" id="IPR002192">
    <property type="entry name" value="PPDK_AMP/ATP-bd"/>
</dbReference>
<dbReference type="Gene3D" id="3.30.1490.20">
    <property type="entry name" value="ATP-grasp fold, A domain"/>
    <property type="match status" value="2"/>
</dbReference>
<keyword evidence="4 7" id="KW-0560">Oxidoreductase</keyword>
<protein>
    <submittedName>
        <fullName evidence="9">Cytochrome P450</fullName>
    </submittedName>
</protein>
<evidence type="ECO:0000256" key="7">
    <source>
        <dbReference type="RuleBase" id="RU000461"/>
    </source>
</evidence>
<evidence type="ECO:0000256" key="1">
    <source>
        <dbReference type="ARBA" id="ARBA00010617"/>
    </source>
</evidence>
<dbReference type="Proteomes" id="UP001149140">
    <property type="component" value="Unassembled WGS sequence"/>
</dbReference>
<dbReference type="Pfam" id="PF01326">
    <property type="entry name" value="PPDK_N"/>
    <property type="match status" value="1"/>
</dbReference>
<dbReference type="GO" id="GO:0016705">
    <property type="term" value="F:oxidoreductase activity, acting on paired donors, with incorporation or reduction of molecular oxygen"/>
    <property type="evidence" value="ECO:0007669"/>
    <property type="project" value="InterPro"/>
</dbReference>
<dbReference type="GO" id="GO:0016301">
    <property type="term" value="F:kinase activity"/>
    <property type="evidence" value="ECO:0007669"/>
    <property type="project" value="InterPro"/>
</dbReference>
<dbReference type="PANTHER" id="PTHR46696">
    <property type="entry name" value="P450, PUTATIVE (EUROFUNG)-RELATED"/>
    <property type="match status" value="1"/>
</dbReference>
<dbReference type="SUPFAM" id="SSF56059">
    <property type="entry name" value="Glutathione synthetase ATP-binding domain-like"/>
    <property type="match status" value="1"/>
</dbReference>
<evidence type="ECO:0000256" key="2">
    <source>
        <dbReference type="ARBA" id="ARBA00022617"/>
    </source>
</evidence>
<dbReference type="RefSeq" id="WP_270041548.1">
    <property type="nucleotide sequence ID" value="NZ_JAPDOD010000017.1"/>
</dbReference>
<dbReference type="InterPro" id="IPR013815">
    <property type="entry name" value="ATP_grasp_subdomain_1"/>
</dbReference>
<dbReference type="GO" id="GO:0005506">
    <property type="term" value="F:iron ion binding"/>
    <property type="evidence" value="ECO:0007669"/>
    <property type="project" value="InterPro"/>
</dbReference>
<dbReference type="GO" id="GO:0020037">
    <property type="term" value="F:heme binding"/>
    <property type="evidence" value="ECO:0007669"/>
    <property type="project" value="InterPro"/>
</dbReference>
<dbReference type="PANTHER" id="PTHR46696:SF1">
    <property type="entry name" value="CYTOCHROME P450 YJIB-RELATED"/>
    <property type="match status" value="1"/>
</dbReference>